<keyword evidence="2" id="KW-1185">Reference proteome</keyword>
<organism evidence="1 2">
    <name type="scientific">Streptomyces ficellus</name>
    <dbReference type="NCBI Taxonomy" id="1977088"/>
    <lineage>
        <taxon>Bacteria</taxon>
        <taxon>Bacillati</taxon>
        <taxon>Actinomycetota</taxon>
        <taxon>Actinomycetes</taxon>
        <taxon>Kitasatosporales</taxon>
        <taxon>Streptomycetaceae</taxon>
        <taxon>Streptomyces</taxon>
    </lineage>
</organism>
<evidence type="ECO:0000313" key="2">
    <source>
        <dbReference type="Proteomes" id="UP001174050"/>
    </source>
</evidence>
<proteinExistence type="predicted"/>
<gene>
    <name evidence="1" type="ORF">QWM81_19855</name>
</gene>
<protein>
    <submittedName>
        <fullName evidence="1">Uncharacterized protein</fullName>
    </submittedName>
</protein>
<reference evidence="1" key="1">
    <citation type="submission" date="2023-06" db="EMBL/GenBank/DDBJ databases">
        <title>WGS-Sequencing of Streptomyces ficellus isolate 21 collected from sand in Gara Djebilet Iron Mine in Algeria.</title>
        <authorList>
            <person name="Zegers G.P."/>
            <person name="Gomez A."/>
            <person name="Gueddou A."/>
            <person name="Zahara A.F."/>
            <person name="Worth M."/>
            <person name="Sevigny J.L."/>
            <person name="Tisa L."/>
        </authorList>
    </citation>
    <scope>NUCLEOTIDE SEQUENCE</scope>
    <source>
        <strain evidence="1">AS11</strain>
    </source>
</reference>
<accession>A0ABT7ZB52</accession>
<evidence type="ECO:0000313" key="1">
    <source>
        <dbReference type="EMBL" id="MDN3296276.1"/>
    </source>
</evidence>
<sequence>MRRQHQRDAYAAFLTEANAFLSKTLWGNCAQQASSQLGISLRDEARRQEINRRALRIQSEVPTEPLKLAAAVVQLEGPENIAAIAREIENHAHNVHVDALYGEAPYTLFDALDGRPAPTGEGRNTHLDLLTAINNFTDAARSHLNGSKTARRPWNLSGAREVITRPDLRSVDH</sequence>
<name>A0ABT7ZB52_9ACTN</name>
<dbReference type="Proteomes" id="UP001174050">
    <property type="component" value="Unassembled WGS sequence"/>
</dbReference>
<dbReference type="RefSeq" id="WP_290113487.1">
    <property type="nucleotide sequence ID" value="NZ_JAUEPL010000031.1"/>
</dbReference>
<dbReference type="EMBL" id="JAUEPL010000031">
    <property type="protein sequence ID" value="MDN3296276.1"/>
    <property type="molecule type" value="Genomic_DNA"/>
</dbReference>
<comment type="caution">
    <text evidence="1">The sequence shown here is derived from an EMBL/GenBank/DDBJ whole genome shotgun (WGS) entry which is preliminary data.</text>
</comment>